<evidence type="ECO:0000313" key="3">
    <source>
        <dbReference type="WBParaSite" id="SBAD_0000142101-mRNA-1"/>
    </source>
</evidence>
<dbReference type="AlphaFoldDB" id="A0A183ICL8"/>
<dbReference type="WBParaSite" id="SBAD_0000142101-mRNA-1">
    <property type="protein sequence ID" value="SBAD_0000142101-mRNA-1"/>
    <property type="gene ID" value="SBAD_0000142101"/>
</dbReference>
<dbReference type="OrthoDB" id="21513at2759"/>
<gene>
    <name evidence="1" type="ORF">SBAD_LOCUS1362</name>
</gene>
<keyword evidence="2" id="KW-1185">Reference proteome</keyword>
<reference evidence="1 2" key="2">
    <citation type="submission" date="2018-11" db="EMBL/GenBank/DDBJ databases">
        <authorList>
            <consortium name="Pathogen Informatics"/>
        </authorList>
    </citation>
    <scope>NUCLEOTIDE SEQUENCE [LARGE SCALE GENOMIC DNA]</scope>
</reference>
<organism evidence="3">
    <name type="scientific">Soboliphyme baturini</name>
    <dbReference type="NCBI Taxonomy" id="241478"/>
    <lineage>
        <taxon>Eukaryota</taxon>
        <taxon>Metazoa</taxon>
        <taxon>Ecdysozoa</taxon>
        <taxon>Nematoda</taxon>
        <taxon>Enoplea</taxon>
        <taxon>Dorylaimia</taxon>
        <taxon>Dioctophymatida</taxon>
        <taxon>Dioctophymatoidea</taxon>
        <taxon>Soboliphymatidae</taxon>
        <taxon>Soboliphyme</taxon>
    </lineage>
</organism>
<dbReference type="EMBL" id="UZAM01006803">
    <property type="protein sequence ID" value="VDO94122.1"/>
    <property type="molecule type" value="Genomic_DNA"/>
</dbReference>
<reference evidence="3" key="1">
    <citation type="submission" date="2016-06" db="UniProtKB">
        <authorList>
            <consortium name="WormBaseParasite"/>
        </authorList>
    </citation>
    <scope>IDENTIFICATION</scope>
</reference>
<accession>A0A183ICL8</accession>
<dbReference type="Gene3D" id="6.10.250.3180">
    <property type="match status" value="1"/>
</dbReference>
<name>A0A183ICL8_9BILA</name>
<protein>
    <submittedName>
        <fullName evidence="3">Transposase</fullName>
    </submittedName>
</protein>
<evidence type="ECO:0000313" key="2">
    <source>
        <dbReference type="Proteomes" id="UP000270296"/>
    </source>
</evidence>
<evidence type="ECO:0000313" key="1">
    <source>
        <dbReference type="EMBL" id="VDO94122.1"/>
    </source>
</evidence>
<proteinExistence type="predicted"/>
<dbReference type="Proteomes" id="UP000270296">
    <property type="component" value="Unassembled WGS sequence"/>
</dbReference>
<sequence>MHQNVAVADNFGWFAHYLLEDTEPLWQEHCGRDFSDVNPDLESGETFRELYEVLKRIEANLYARQAKLADAKAPREVRRRQLKYGTAVKNLPTTEDIIESRRRISSDPKGCGKTIFRSGICNSDDIVCSKKVTVSKAPLMVKTLKMMKKCRTGRF</sequence>